<dbReference type="STRING" id="1249933.SAMN04489797_0975"/>
<feature type="transmembrane region" description="Helical" evidence="7">
    <location>
        <begin position="29"/>
        <end position="56"/>
    </location>
</feature>
<dbReference type="AlphaFoldDB" id="A0A1H1PU87"/>
<protein>
    <submittedName>
        <fullName evidence="8">Membrane protein involved in the export of O-antigen and teichoic acid</fullName>
    </submittedName>
</protein>
<accession>A0A1H1PU87</accession>
<comment type="subcellular location">
    <subcellularLocation>
        <location evidence="1">Cell membrane</location>
        <topology evidence="1">Multi-pass membrane protein</topology>
    </subcellularLocation>
</comment>
<evidence type="ECO:0000256" key="3">
    <source>
        <dbReference type="ARBA" id="ARBA00022475"/>
    </source>
</evidence>
<keyword evidence="9" id="KW-1185">Reference proteome</keyword>
<proteinExistence type="inferred from homology"/>
<evidence type="ECO:0000256" key="7">
    <source>
        <dbReference type="SAM" id="Phobius"/>
    </source>
</evidence>
<dbReference type="PANTHER" id="PTHR30250">
    <property type="entry name" value="PST FAMILY PREDICTED COLANIC ACID TRANSPORTER"/>
    <property type="match status" value="1"/>
</dbReference>
<dbReference type="PANTHER" id="PTHR30250:SF10">
    <property type="entry name" value="LIPOPOLYSACCHARIDE BIOSYNTHESIS PROTEIN WZXC"/>
    <property type="match status" value="1"/>
</dbReference>
<feature type="transmembrane region" description="Helical" evidence="7">
    <location>
        <begin position="293"/>
        <end position="309"/>
    </location>
</feature>
<dbReference type="GO" id="GO:0005886">
    <property type="term" value="C:plasma membrane"/>
    <property type="evidence" value="ECO:0007669"/>
    <property type="project" value="UniProtKB-SubCell"/>
</dbReference>
<dbReference type="EMBL" id="LT629774">
    <property type="protein sequence ID" value="SDS14911.1"/>
    <property type="molecule type" value="Genomic_DNA"/>
</dbReference>
<keyword evidence="6 7" id="KW-0472">Membrane</keyword>
<evidence type="ECO:0000256" key="2">
    <source>
        <dbReference type="ARBA" id="ARBA00007430"/>
    </source>
</evidence>
<name>A0A1H1PU87_9FLAO</name>
<keyword evidence="3" id="KW-1003">Cell membrane</keyword>
<dbReference type="RefSeq" id="WP_092444802.1">
    <property type="nucleotide sequence ID" value="NZ_LT629774.1"/>
</dbReference>
<dbReference type="InterPro" id="IPR050833">
    <property type="entry name" value="Poly_Biosynth_Transport"/>
</dbReference>
<comment type="similarity">
    <text evidence="2">Belongs to the polysaccharide synthase family.</text>
</comment>
<keyword evidence="4 7" id="KW-0812">Transmembrane</keyword>
<evidence type="ECO:0000313" key="9">
    <source>
        <dbReference type="Proteomes" id="UP000198963"/>
    </source>
</evidence>
<feature type="transmembrane region" description="Helical" evidence="7">
    <location>
        <begin position="418"/>
        <end position="436"/>
    </location>
</feature>
<gene>
    <name evidence="8" type="ORF">SAMN04489797_0975</name>
</gene>
<feature type="transmembrane region" description="Helical" evidence="7">
    <location>
        <begin position="442"/>
        <end position="460"/>
    </location>
</feature>
<feature type="transmembrane region" description="Helical" evidence="7">
    <location>
        <begin position="88"/>
        <end position="110"/>
    </location>
</feature>
<dbReference type="Pfam" id="PF13440">
    <property type="entry name" value="Polysacc_synt_3"/>
    <property type="match status" value="1"/>
</dbReference>
<feature type="transmembrane region" description="Helical" evidence="7">
    <location>
        <begin position="149"/>
        <end position="167"/>
    </location>
</feature>
<organism evidence="8 9">
    <name type="scientific">Winogradskyella sediminis</name>
    <dbReference type="NCBI Taxonomy" id="1382466"/>
    <lineage>
        <taxon>Bacteria</taxon>
        <taxon>Pseudomonadati</taxon>
        <taxon>Bacteroidota</taxon>
        <taxon>Flavobacteriia</taxon>
        <taxon>Flavobacteriales</taxon>
        <taxon>Flavobacteriaceae</taxon>
        <taxon>Winogradskyella</taxon>
    </lineage>
</organism>
<keyword evidence="5 7" id="KW-1133">Transmembrane helix</keyword>
<dbReference type="Proteomes" id="UP000198963">
    <property type="component" value="Chromosome I"/>
</dbReference>
<evidence type="ECO:0000256" key="1">
    <source>
        <dbReference type="ARBA" id="ARBA00004651"/>
    </source>
</evidence>
<feature type="transmembrane region" description="Helical" evidence="7">
    <location>
        <begin position="321"/>
        <end position="341"/>
    </location>
</feature>
<feature type="transmembrane region" description="Helical" evidence="7">
    <location>
        <begin position="387"/>
        <end position="406"/>
    </location>
</feature>
<reference evidence="8 9" key="1">
    <citation type="submission" date="2016-10" db="EMBL/GenBank/DDBJ databases">
        <authorList>
            <person name="Varghese N."/>
            <person name="Submissions S."/>
        </authorList>
    </citation>
    <scope>NUCLEOTIDE SEQUENCE [LARGE SCALE GENOMIC DNA]</scope>
    <source>
        <strain evidence="8 9">RHA_55</strain>
    </source>
</reference>
<dbReference type="CDD" id="cd13127">
    <property type="entry name" value="MATE_tuaB_like"/>
    <property type="match status" value="1"/>
</dbReference>
<feature type="transmembrane region" description="Helical" evidence="7">
    <location>
        <begin position="173"/>
        <end position="193"/>
    </location>
</feature>
<evidence type="ECO:0000256" key="5">
    <source>
        <dbReference type="ARBA" id="ARBA00022989"/>
    </source>
</evidence>
<evidence type="ECO:0000256" key="6">
    <source>
        <dbReference type="ARBA" id="ARBA00023136"/>
    </source>
</evidence>
<evidence type="ECO:0000313" key="8">
    <source>
        <dbReference type="EMBL" id="SDS14911.1"/>
    </source>
</evidence>
<sequence>MNKHNNKPTVRNAVFWNTASKFLQEGIRFVIAIILARLIAPSEFGIIAMVIVFISIGNRLTEGGFKAAIIKTSDLSATDCSTALMSNILLAIFFGLILWIVTPFIANFYDEPILELVVPVLALGLLFDATSIVQAGLFTKYLQFKEQAIAGLIAAIGTGVVGITMAFNGYGLWALVISSLVGKALNSAILWLLSNWRPNALPTISSFKKLFGYSSKIALSGLIENLSNNLLPLIIGKFYGAASLGFYNRANSFKEIPINNIYLITQPIIFSVLSSQQNNQSQYADTYRRTTRIMAFLVFAVMIFLIINAEKVVLALIGEKWLDSVIMLQILCVVGIFHQMMRINNDALISKGFAASALKQEIIRKVMYVITIIITFKYGLVIMLYGIAVQTFLSYIIMVIVTSKKVKLDALHQFKDAMPYLIVAVISAVPSIAIAMTTQINLYIYLIVSFVLYSFSYVILNRIFNLKALNDFVEQFLSNKIKNYKIIGKLFNLTKKRL</sequence>
<feature type="transmembrane region" description="Helical" evidence="7">
    <location>
        <begin position="116"/>
        <end position="137"/>
    </location>
</feature>
<evidence type="ECO:0000256" key="4">
    <source>
        <dbReference type="ARBA" id="ARBA00022692"/>
    </source>
</evidence>